<feature type="signal peptide" evidence="1">
    <location>
        <begin position="1"/>
        <end position="21"/>
    </location>
</feature>
<organism evidence="2">
    <name type="scientific">Roseihalotalea indica</name>
    <dbReference type="NCBI Taxonomy" id="2867963"/>
    <lineage>
        <taxon>Bacteria</taxon>
        <taxon>Pseudomonadati</taxon>
        <taxon>Bacteroidota</taxon>
        <taxon>Cytophagia</taxon>
        <taxon>Cytophagales</taxon>
        <taxon>Catalimonadaceae</taxon>
        <taxon>Roseihalotalea</taxon>
    </lineage>
</organism>
<keyword evidence="1" id="KW-0732">Signal</keyword>
<protein>
    <recommendedName>
        <fullName evidence="3">TonB-dependent receptor plug domain-containing protein</fullName>
    </recommendedName>
</protein>
<evidence type="ECO:0008006" key="3">
    <source>
        <dbReference type="Google" id="ProtNLM"/>
    </source>
</evidence>
<name>A0AA49GTD5_9BACT</name>
<feature type="chain" id="PRO_5041247096" description="TonB-dependent receptor plug domain-containing protein" evidence="1">
    <location>
        <begin position="22"/>
        <end position="781"/>
    </location>
</feature>
<evidence type="ECO:0000313" key="2">
    <source>
        <dbReference type="EMBL" id="WKN39453.1"/>
    </source>
</evidence>
<proteinExistence type="predicted"/>
<accession>A0AA49GTD5</accession>
<reference evidence="2" key="2">
    <citation type="journal article" date="2024" name="Antonie Van Leeuwenhoek">
        <title>Roseihalotalea indica gen. nov., sp. nov., a halophilic Bacteroidetes from mesopelagic Southwest Indian Ocean with higher carbohydrate metabolic potential.</title>
        <authorList>
            <person name="Chen B."/>
            <person name="Zhang M."/>
            <person name="Lin D."/>
            <person name="Ye J."/>
            <person name="Tang K."/>
        </authorList>
    </citation>
    <scope>NUCLEOTIDE SEQUENCE</scope>
    <source>
        <strain evidence="2">TK19036</strain>
    </source>
</reference>
<sequence length="781" mass="86320">MKKSKYILILGLSWGLLCWNATDMVAQQNIGAQIETYQRSLPTESVNVHLSETVVGAGEAIWFQAIISDADSSATVSEVVYLELLNQQAPVVQGIFKAQAGVATGQLQLPDTLSSGWYQLQAYTQYMRNGSPAHFFSQSVLVVNPDQPPPPDLTDVEEKSNEVQFFPEGGHWASGVENRVVAKVKSSIAAKKPHLEIVEAKDSSKVADIALTQGMGIFSLTPEDSIQYIARLIAAQDTTYIDLPEASSGYTLQADVKDGLLQIEVMSASESGPVQLVVRTQQQIVYNQQYTENSFSSSVPLNANSGLLEVALLSERGDVVAQRMVYRPSSARNIVITPSQSQALPRDSISFSLSGEGSELSLETPFSVTVRKILPVAHREFSLPILEKYGPSRLMHSMMPFTTEAQALAWVNQWLVTQDSPRPSWETFLAKPSPSQTFVKEDELMLISGKVDPRRPLEEDDQVLLSIPGDDPYFEYSELDADGGFSIPIFRAYGIHSVILQYDSPSGAVAPSEIEWSLDNPFAAEVPQNIPAAFSLSDEGWQLLIDHYRLRERIEAAYIDPVPEDSISRAPKKEFRFYGAPNVQVNPDDYISLPSFEEICRELLPGVRLKEKGGKYDFDVFDPGTRTFLPNEPTLFLDGVPVRDISYIVNFPPDQIARIETVNRRTYYGSVRLDGVVAVYTKEGHAYEQALSATMQETEFQFYTSSQPFTAPDSLSVTMPDFRSLLYWKPKVSFASGAPATLSCITADELGTFEIVVEGLSADGERVYGRSTFEVVAPNVP</sequence>
<dbReference type="AlphaFoldDB" id="A0AA49GTD5"/>
<evidence type="ECO:0000256" key="1">
    <source>
        <dbReference type="SAM" id="SignalP"/>
    </source>
</evidence>
<dbReference type="EMBL" id="CP120682">
    <property type="protein sequence ID" value="WKN39453.1"/>
    <property type="molecule type" value="Genomic_DNA"/>
</dbReference>
<gene>
    <name evidence="2" type="ORF">K4G66_12200</name>
</gene>
<reference evidence="2" key="1">
    <citation type="journal article" date="2023" name="Comput. Struct. Biotechnol. J.">
        <title>Discovery of a novel marine Bacteroidetes with a rich repertoire of carbohydrate-active enzymes.</title>
        <authorList>
            <person name="Chen B."/>
            <person name="Liu G."/>
            <person name="Chen Q."/>
            <person name="Wang H."/>
            <person name="Liu L."/>
            <person name="Tang K."/>
        </authorList>
    </citation>
    <scope>NUCLEOTIDE SEQUENCE</scope>
    <source>
        <strain evidence="2">TK19036</strain>
    </source>
</reference>